<dbReference type="Gene3D" id="1.20.1740.10">
    <property type="entry name" value="Amino acid/polyamine transporter I"/>
    <property type="match status" value="1"/>
</dbReference>
<dbReference type="EMBL" id="QJNS01000261">
    <property type="protein sequence ID" value="RYO81141.1"/>
    <property type="molecule type" value="Genomic_DNA"/>
</dbReference>
<feature type="domain" description="Amino acid permease/ SLC12A" evidence="6">
    <location>
        <begin position="224"/>
        <end position="317"/>
    </location>
</feature>
<feature type="transmembrane region" description="Helical" evidence="5">
    <location>
        <begin position="290"/>
        <end position="312"/>
    </location>
</feature>
<gene>
    <name evidence="7" type="ORF">DL762_007277</name>
</gene>
<feature type="transmembrane region" description="Helical" evidence="5">
    <location>
        <begin position="112"/>
        <end position="132"/>
    </location>
</feature>
<keyword evidence="4 5" id="KW-0472">Membrane</keyword>
<dbReference type="InterPro" id="IPR050524">
    <property type="entry name" value="APC_YAT"/>
</dbReference>
<proteinExistence type="predicted"/>
<comment type="subcellular location">
    <subcellularLocation>
        <location evidence="1">Membrane</location>
        <topology evidence="1">Multi-pass membrane protein</topology>
    </subcellularLocation>
</comment>
<sequence>MVALGSSIGMGLWLGSGVSLTSGGPAGILLRYLLAGSMILRVSPSIDEMLHVPSAFRLRAIDRFWANAVPIAASITICWGWIFVVIASMIVLSAGGRNYPAVGFRHWREAPFTNGFKGFLSVMPMCIFAMAGSKNCGLAAAETANPKKPVSRAVGSIWLCLALFRLLGSLMVTIDLSPYNPDLFGGEGTNASPFVIAYRDSGAHPHAHLMDVVILISAVHDGLVPTFILGSGLAYLNVSNSGVEVFGWLSNLTSLFTVFDWGMICLSHIRMRTVWARQGRTAEELPWKRWLYPYDACCGLFLCIALSVVQFYSKCRPWTPALQLRASSRATSPLS</sequence>
<dbReference type="Proteomes" id="UP000294003">
    <property type="component" value="Unassembled WGS sequence"/>
</dbReference>
<evidence type="ECO:0000256" key="2">
    <source>
        <dbReference type="ARBA" id="ARBA00022692"/>
    </source>
</evidence>
<keyword evidence="2 5" id="KW-0812">Transmembrane</keyword>
<feature type="transmembrane region" description="Helical" evidence="5">
    <location>
        <begin position="245"/>
        <end position="269"/>
    </location>
</feature>
<evidence type="ECO:0000256" key="4">
    <source>
        <dbReference type="ARBA" id="ARBA00023136"/>
    </source>
</evidence>
<evidence type="ECO:0000259" key="6">
    <source>
        <dbReference type="Pfam" id="PF00324"/>
    </source>
</evidence>
<feature type="transmembrane region" description="Helical" evidence="5">
    <location>
        <begin position="153"/>
        <end position="174"/>
    </location>
</feature>
<feature type="transmembrane region" description="Helical" evidence="5">
    <location>
        <begin position="64"/>
        <end position="92"/>
    </location>
</feature>
<evidence type="ECO:0000256" key="5">
    <source>
        <dbReference type="SAM" id="Phobius"/>
    </source>
</evidence>
<dbReference type="PANTHER" id="PTHR43341:SF37">
    <property type="entry name" value="AMINO ACID TRANSPORTER (EUROFUNG)"/>
    <property type="match status" value="1"/>
</dbReference>
<organism evidence="7 8">
    <name type="scientific">Monosporascus cannonballus</name>
    <dbReference type="NCBI Taxonomy" id="155416"/>
    <lineage>
        <taxon>Eukaryota</taxon>
        <taxon>Fungi</taxon>
        <taxon>Dikarya</taxon>
        <taxon>Ascomycota</taxon>
        <taxon>Pezizomycotina</taxon>
        <taxon>Sordariomycetes</taxon>
        <taxon>Xylariomycetidae</taxon>
        <taxon>Xylariales</taxon>
        <taxon>Xylariales incertae sedis</taxon>
        <taxon>Monosporascus</taxon>
    </lineage>
</organism>
<comment type="caution">
    <text evidence="7">The sequence shown here is derived from an EMBL/GenBank/DDBJ whole genome shotgun (WGS) entry which is preliminary data.</text>
</comment>
<dbReference type="PIRSF" id="PIRSF006060">
    <property type="entry name" value="AA_transporter"/>
    <property type="match status" value="1"/>
</dbReference>
<feature type="domain" description="Amino acid permease/ SLC12A" evidence="6">
    <location>
        <begin position="1"/>
        <end position="51"/>
    </location>
</feature>
<keyword evidence="3 5" id="KW-1133">Transmembrane helix</keyword>
<feature type="domain" description="Amino acid permease/ SLC12A" evidence="6">
    <location>
        <begin position="73"/>
        <end position="219"/>
    </location>
</feature>
<dbReference type="InterPro" id="IPR004841">
    <property type="entry name" value="AA-permease/SLC12A_dom"/>
</dbReference>
<name>A0ABY0GZM2_9PEZI</name>
<accession>A0ABY0GZM2</accession>
<dbReference type="Pfam" id="PF00324">
    <property type="entry name" value="AA_permease"/>
    <property type="match status" value="3"/>
</dbReference>
<keyword evidence="8" id="KW-1185">Reference proteome</keyword>
<evidence type="ECO:0000256" key="1">
    <source>
        <dbReference type="ARBA" id="ARBA00004141"/>
    </source>
</evidence>
<evidence type="ECO:0000313" key="8">
    <source>
        <dbReference type="Proteomes" id="UP000294003"/>
    </source>
</evidence>
<feature type="transmembrane region" description="Helical" evidence="5">
    <location>
        <begin position="12"/>
        <end position="34"/>
    </location>
</feature>
<evidence type="ECO:0000256" key="3">
    <source>
        <dbReference type="ARBA" id="ARBA00022989"/>
    </source>
</evidence>
<protein>
    <recommendedName>
        <fullName evidence="6">Amino acid permease/ SLC12A domain-containing protein</fullName>
    </recommendedName>
</protein>
<reference evidence="7 8" key="1">
    <citation type="submission" date="2018-06" db="EMBL/GenBank/DDBJ databases">
        <title>Complete Genomes of Monosporascus.</title>
        <authorList>
            <person name="Robinson A.J."/>
            <person name="Natvig D.O."/>
        </authorList>
    </citation>
    <scope>NUCLEOTIDE SEQUENCE [LARGE SCALE GENOMIC DNA]</scope>
    <source>
        <strain evidence="7 8">CBS 609.92</strain>
    </source>
</reference>
<dbReference type="PANTHER" id="PTHR43341">
    <property type="entry name" value="AMINO ACID PERMEASE"/>
    <property type="match status" value="1"/>
</dbReference>
<evidence type="ECO:0000313" key="7">
    <source>
        <dbReference type="EMBL" id="RYO81141.1"/>
    </source>
</evidence>